<proteinExistence type="inferred from homology"/>
<evidence type="ECO:0000313" key="6">
    <source>
        <dbReference type="Proteomes" id="UP001599542"/>
    </source>
</evidence>
<keyword evidence="3" id="KW-0472">Membrane</keyword>
<feature type="compositionally biased region" description="Gly residues" evidence="2">
    <location>
        <begin position="1"/>
        <end position="23"/>
    </location>
</feature>
<evidence type="ECO:0000256" key="3">
    <source>
        <dbReference type="SAM" id="Phobius"/>
    </source>
</evidence>
<dbReference type="Pfam" id="PF03816">
    <property type="entry name" value="LytR_cpsA_psr"/>
    <property type="match status" value="1"/>
</dbReference>
<comment type="caution">
    <text evidence="5">The sequence shown here is derived from an EMBL/GenBank/DDBJ whole genome shotgun (WGS) entry which is preliminary data.</text>
</comment>
<dbReference type="InterPro" id="IPR050922">
    <property type="entry name" value="LytR/CpsA/Psr_CW_biosynth"/>
</dbReference>
<gene>
    <name evidence="5" type="ORF">ACFW6T_03235</name>
</gene>
<accession>A0ABW6GE39</accession>
<feature type="region of interest" description="Disordered" evidence="2">
    <location>
        <begin position="1"/>
        <end position="32"/>
    </location>
</feature>
<evidence type="ECO:0000256" key="1">
    <source>
        <dbReference type="ARBA" id="ARBA00006068"/>
    </source>
</evidence>
<keyword evidence="6" id="KW-1185">Reference proteome</keyword>
<sequence length="478" mass="48181">MDGGTGGTARGGGIGSGGGAGGAGRREDGGDGEFEVQLGAAFGLTGGGPEPEVTARLVDGGLAAGRRRKRARRRRTVLLAGALTAAVAVGAGVLVVPRDLPGERTSAVELAHSGPDPAPVPLSDGVTVLLVGTDSALDARGGPVPEELLRGDLHSGRAGAAGAVGVTDTLMLVHFPAGGGEVRELSLPRDVLVEDTDGRTVLLGQVYPGAERAALESLAHDGVSGEALRTRAKEAGRLALLKSVERLADVRVDHYAEVSMVGFYRTAQAIGGVPVCLNHAVDDPYSGARLPAGRQELGAAQALAFVRQRHGVGAGSDLERTRRAQAFLAGVVEKLRSGGTLASAGRLDALYRALDGSLVVDQGWDPVDFVRRVPALAAGQGTLRTLPVTWDGAVRYRPVEGAARRVLLGEDPASPAPSASSASSAPSAPSASSVASGAGASDDLAAVGGPASVSQLPQLPERPELPGPVELGGVPCVD</sequence>
<dbReference type="NCBIfam" id="TIGR00350">
    <property type="entry name" value="lytR_cpsA_psr"/>
    <property type="match status" value="1"/>
</dbReference>
<dbReference type="RefSeq" id="WP_380315910.1">
    <property type="nucleotide sequence ID" value="NZ_JBHYPW010000002.1"/>
</dbReference>
<dbReference type="Gene3D" id="3.40.630.190">
    <property type="entry name" value="LCP protein"/>
    <property type="match status" value="1"/>
</dbReference>
<feature type="region of interest" description="Disordered" evidence="2">
    <location>
        <begin position="410"/>
        <end position="478"/>
    </location>
</feature>
<comment type="similarity">
    <text evidence="1">Belongs to the LytR/CpsA/Psr (LCP) family.</text>
</comment>
<feature type="compositionally biased region" description="Low complexity" evidence="2">
    <location>
        <begin position="412"/>
        <end position="459"/>
    </location>
</feature>
<name>A0ABW6GE39_9ACTN</name>
<feature type="domain" description="Cell envelope-related transcriptional attenuator" evidence="4">
    <location>
        <begin position="167"/>
        <end position="336"/>
    </location>
</feature>
<evidence type="ECO:0000313" key="5">
    <source>
        <dbReference type="EMBL" id="MFE1350984.1"/>
    </source>
</evidence>
<keyword evidence="3" id="KW-0812">Transmembrane</keyword>
<dbReference type="EMBL" id="JBHYPX010000003">
    <property type="protein sequence ID" value="MFE1350984.1"/>
    <property type="molecule type" value="Genomic_DNA"/>
</dbReference>
<evidence type="ECO:0000256" key="2">
    <source>
        <dbReference type="SAM" id="MobiDB-lite"/>
    </source>
</evidence>
<keyword evidence="3" id="KW-1133">Transmembrane helix</keyword>
<reference evidence="5 6" key="1">
    <citation type="submission" date="2024-09" db="EMBL/GenBank/DDBJ databases">
        <title>The Natural Products Discovery Center: Release of the First 8490 Sequenced Strains for Exploring Actinobacteria Biosynthetic Diversity.</title>
        <authorList>
            <person name="Kalkreuter E."/>
            <person name="Kautsar S.A."/>
            <person name="Yang D."/>
            <person name="Bader C.D."/>
            <person name="Teijaro C.N."/>
            <person name="Fluegel L."/>
            <person name="Davis C.M."/>
            <person name="Simpson J.R."/>
            <person name="Lauterbach L."/>
            <person name="Steele A.D."/>
            <person name="Gui C."/>
            <person name="Meng S."/>
            <person name="Li G."/>
            <person name="Viehrig K."/>
            <person name="Ye F."/>
            <person name="Su P."/>
            <person name="Kiefer A.F."/>
            <person name="Nichols A."/>
            <person name="Cepeda A.J."/>
            <person name="Yan W."/>
            <person name="Fan B."/>
            <person name="Jiang Y."/>
            <person name="Adhikari A."/>
            <person name="Zheng C.-J."/>
            <person name="Schuster L."/>
            <person name="Cowan T.M."/>
            <person name="Smanski M.J."/>
            <person name="Chevrette M.G."/>
            <person name="De Carvalho L.P.S."/>
            <person name="Shen B."/>
        </authorList>
    </citation>
    <scope>NUCLEOTIDE SEQUENCE [LARGE SCALE GENOMIC DNA]</scope>
    <source>
        <strain evidence="5 6">NPDC058753</strain>
    </source>
</reference>
<organism evidence="5 6">
    <name type="scientific">Kitasatospora phosalacinea</name>
    <dbReference type="NCBI Taxonomy" id="2065"/>
    <lineage>
        <taxon>Bacteria</taxon>
        <taxon>Bacillati</taxon>
        <taxon>Actinomycetota</taxon>
        <taxon>Actinomycetes</taxon>
        <taxon>Kitasatosporales</taxon>
        <taxon>Streptomycetaceae</taxon>
        <taxon>Kitasatospora</taxon>
    </lineage>
</organism>
<dbReference type="InterPro" id="IPR004474">
    <property type="entry name" value="LytR_CpsA_psr"/>
</dbReference>
<dbReference type="PANTHER" id="PTHR33392:SF6">
    <property type="entry name" value="POLYISOPRENYL-TEICHOIC ACID--PEPTIDOGLYCAN TEICHOIC ACID TRANSFERASE TAGU"/>
    <property type="match status" value="1"/>
</dbReference>
<protein>
    <submittedName>
        <fullName evidence="5">LCP family protein</fullName>
    </submittedName>
</protein>
<evidence type="ECO:0000259" key="4">
    <source>
        <dbReference type="Pfam" id="PF03816"/>
    </source>
</evidence>
<dbReference type="PANTHER" id="PTHR33392">
    <property type="entry name" value="POLYISOPRENYL-TEICHOIC ACID--PEPTIDOGLYCAN TEICHOIC ACID TRANSFERASE TAGU"/>
    <property type="match status" value="1"/>
</dbReference>
<dbReference type="Proteomes" id="UP001599542">
    <property type="component" value="Unassembled WGS sequence"/>
</dbReference>
<feature type="transmembrane region" description="Helical" evidence="3">
    <location>
        <begin position="76"/>
        <end position="96"/>
    </location>
</feature>